<keyword evidence="7" id="KW-1185">Reference proteome</keyword>
<evidence type="ECO:0000256" key="1">
    <source>
        <dbReference type="ARBA" id="ARBA00023015"/>
    </source>
</evidence>
<dbReference type="AlphaFoldDB" id="A0A0P1FUL8"/>
<dbReference type="Gene3D" id="1.10.357.10">
    <property type="entry name" value="Tetracycline Repressor, domain 2"/>
    <property type="match status" value="1"/>
</dbReference>
<gene>
    <name evidence="6" type="ORF">TG4357_01889</name>
</gene>
<protein>
    <submittedName>
        <fullName evidence="6">Bacterial regulatory proteins, tetR family</fullName>
    </submittedName>
</protein>
<dbReference type="OrthoDB" id="9808189at2"/>
<dbReference type="InterPro" id="IPR001647">
    <property type="entry name" value="HTH_TetR"/>
</dbReference>
<dbReference type="EMBL" id="CYSA01000016">
    <property type="protein sequence ID" value="CUH65483.1"/>
    <property type="molecule type" value="Genomic_DNA"/>
</dbReference>
<evidence type="ECO:0000256" key="2">
    <source>
        <dbReference type="ARBA" id="ARBA00023125"/>
    </source>
</evidence>
<evidence type="ECO:0000313" key="6">
    <source>
        <dbReference type="EMBL" id="CUH65483.1"/>
    </source>
</evidence>
<dbReference type="Proteomes" id="UP000051587">
    <property type="component" value="Unassembled WGS sequence"/>
</dbReference>
<dbReference type="PANTHER" id="PTHR30055:SF234">
    <property type="entry name" value="HTH-TYPE TRANSCRIPTIONAL REGULATOR BETI"/>
    <property type="match status" value="1"/>
</dbReference>
<keyword evidence="1" id="KW-0805">Transcription regulation</keyword>
<dbReference type="STRING" id="53501.SAMN04488043_11561"/>
<dbReference type="InterPro" id="IPR009057">
    <property type="entry name" value="Homeodomain-like_sf"/>
</dbReference>
<evidence type="ECO:0000256" key="3">
    <source>
        <dbReference type="ARBA" id="ARBA00023163"/>
    </source>
</evidence>
<dbReference type="GO" id="GO:0000976">
    <property type="term" value="F:transcription cis-regulatory region binding"/>
    <property type="evidence" value="ECO:0007669"/>
    <property type="project" value="TreeGrafter"/>
</dbReference>
<dbReference type="InterPro" id="IPR050109">
    <property type="entry name" value="HTH-type_TetR-like_transc_reg"/>
</dbReference>
<dbReference type="GO" id="GO:0003700">
    <property type="term" value="F:DNA-binding transcription factor activity"/>
    <property type="evidence" value="ECO:0007669"/>
    <property type="project" value="TreeGrafter"/>
</dbReference>
<organism evidence="6 7">
    <name type="scientific">Thalassovita gelatinovora</name>
    <name type="common">Thalassobius gelatinovorus</name>
    <dbReference type="NCBI Taxonomy" id="53501"/>
    <lineage>
        <taxon>Bacteria</taxon>
        <taxon>Pseudomonadati</taxon>
        <taxon>Pseudomonadota</taxon>
        <taxon>Alphaproteobacteria</taxon>
        <taxon>Rhodobacterales</taxon>
        <taxon>Roseobacteraceae</taxon>
        <taxon>Thalassovita</taxon>
    </lineage>
</organism>
<feature type="DNA-binding region" description="H-T-H motif" evidence="4">
    <location>
        <begin position="34"/>
        <end position="53"/>
    </location>
</feature>
<keyword evidence="3" id="KW-0804">Transcription</keyword>
<dbReference type="RefSeq" id="WP_058262617.1">
    <property type="nucleotide sequence ID" value="NZ_CP051181.1"/>
</dbReference>
<feature type="domain" description="HTH tetR-type" evidence="5">
    <location>
        <begin position="11"/>
        <end position="71"/>
    </location>
</feature>
<name>A0A0P1FUL8_THAGE</name>
<evidence type="ECO:0000256" key="4">
    <source>
        <dbReference type="PROSITE-ProRule" id="PRU00335"/>
    </source>
</evidence>
<reference evidence="6 7" key="1">
    <citation type="submission" date="2015-09" db="EMBL/GenBank/DDBJ databases">
        <authorList>
            <consortium name="Swine Surveillance"/>
        </authorList>
    </citation>
    <scope>NUCLEOTIDE SEQUENCE [LARGE SCALE GENOMIC DNA]</scope>
    <source>
        <strain evidence="6 7">CECT 4357</strain>
    </source>
</reference>
<proteinExistence type="predicted"/>
<evidence type="ECO:0000259" key="5">
    <source>
        <dbReference type="PROSITE" id="PS50977"/>
    </source>
</evidence>
<dbReference type="SUPFAM" id="SSF48498">
    <property type="entry name" value="Tetracyclin repressor-like, C-terminal domain"/>
    <property type="match status" value="1"/>
</dbReference>
<dbReference type="Gene3D" id="1.10.10.60">
    <property type="entry name" value="Homeodomain-like"/>
    <property type="match status" value="1"/>
</dbReference>
<dbReference type="InterPro" id="IPR036271">
    <property type="entry name" value="Tet_transcr_reg_TetR-rel_C_sf"/>
</dbReference>
<keyword evidence="2 4" id="KW-0238">DNA-binding</keyword>
<evidence type="ECO:0000313" key="7">
    <source>
        <dbReference type="Proteomes" id="UP000051587"/>
    </source>
</evidence>
<dbReference type="PROSITE" id="PS50977">
    <property type="entry name" value="HTH_TETR_2"/>
    <property type="match status" value="1"/>
</dbReference>
<dbReference type="SUPFAM" id="SSF46689">
    <property type="entry name" value="Homeodomain-like"/>
    <property type="match status" value="1"/>
</dbReference>
<sequence length="200" mass="22566">MRDRTEMRKGDRTRTDLIVACARFLAAQPLERLTVSAICKSAGVAHGTFYLYFSDRNVLAGAVLSAFADYVQLRMHAASRNTDDPAHDTTAAYMRIFEDNAGLMKSMVVGGDAFPQAREAFQRLNHDWAQTVMRATLRRDGRAARPEPDLMRRAYALGGMVDQYLTALFITNDPWVKSFSHDHEAVLEMFTDIWKRGMAP</sequence>
<accession>A0A0P1FUL8</accession>
<dbReference type="PANTHER" id="PTHR30055">
    <property type="entry name" value="HTH-TYPE TRANSCRIPTIONAL REGULATOR RUTR"/>
    <property type="match status" value="1"/>
</dbReference>
<dbReference type="Pfam" id="PF00440">
    <property type="entry name" value="TetR_N"/>
    <property type="match status" value="1"/>
</dbReference>